<feature type="signal peptide" evidence="1">
    <location>
        <begin position="1"/>
        <end position="19"/>
    </location>
</feature>
<dbReference type="Pfam" id="PF16956">
    <property type="entry name" value="Porin_7"/>
    <property type="match status" value="1"/>
</dbReference>
<keyword evidence="4" id="KW-1185">Reference proteome</keyword>
<dbReference type="EMBL" id="JAPHQB010000028">
    <property type="protein sequence ID" value="MCX2802965.1"/>
    <property type="molecule type" value="Genomic_DNA"/>
</dbReference>
<dbReference type="Proteomes" id="UP000076077">
    <property type="component" value="Chromosome"/>
</dbReference>
<dbReference type="SUPFAM" id="SSF56935">
    <property type="entry name" value="Porins"/>
    <property type="match status" value="1"/>
</dbReference>
<organism evidence="2 4">
    <name type="scientific">Microbulbifer thermotolerans</name>
    <dbReference type="NCBI Taxonomy" id="252514"/>
    <lineage>
        <taxon>Bacteria</taxon>
        <taxon>Pseudomonadati</taxon>
        <taxon>Pseudomonadota</taxon>
        <taxon>Gammaproteobacteria</taxon>
        <taxon>Cellvibrionales</taxon>
        <taxon>Microbulbiferaceae</taxon>
        <taxon>Microbulbifer</taxon>
    </lineage>
</organism>
<evidence type="ECO:0000256" key="1">
    <source>
        <dbReference type="SAM" id="SignalP"/>
    </source>
</evidence>
<reference evidence="4" key="1">
    <citation type="submission" date="2016-03" db="EMBL/GenBank/DDBJ databases">
        <authorList>
            <person name="Lee Y.-S."/>
            <person name="Choi Y.-L."/>
        </authorList>
    </citation>
    <scope>NUCLEOTIDE SEQUENCE [LARGE SCALE GENOMIC DNA]</scope>
    <source>
        <strain evidence="4">DAU221</strain>
    </source>
</reference>
<dbReference type="KEGG" id="mthd:A3224_15995"/>
<evidence type="ECO:0000313" key="3">
    <source>
        <dbReference type="EMBL" id="MCX2802965.1"/>
    </source>
</evidence>
<evidence type="ECO:0000313" key="2">
    <source>
        <dbReference type="EMBL" id="AMX03888.1"/>
    </source>
</evidence>
<dbReference type="EMBL" id="CP014864">
    <property type="protein sequence ID" value="AMX03888.1"/>
    <property type="molecule type" value="Genomic_DNA"/>
</dbReference>
<proteinExistence type="predicted"/>
<gene>
    <name evidence="2" type="ORF">A3224_15995</name>
    <name evidence="3" type="ORF">OQJ68_14320</name>
</gene>
<dbReference type="RefSeq" id="WP_067156954.1">
    <property type="nucleotide sequence ID" value="NZ_CP014864.1"/>
</dbReference>
<dbReference type="GeneID" id="76609531"/>
<keyword evidence="1" id="KW-0732">Signal</keyword>
<name>A0A143HQC8_MICTH</name>
<feature type="chain" id="PRO_5007509548" evidence="1">
    <location>
        <begin position="20"/>
        <end position="265"/>
    </location>
</feature>
<dbReference type="AlphaFoldDB" id="A0A143HQC8"/>
<reference evidence="2" key="2">
    <citation type="submission" date="2016-03" db="EMBL/GenBank/DDBJ databases">
        <authorList>
            <person name="Ploux O."/>
        </authorList>
    </citation>
    <scope>NUCLEOTIDE SEQUENCE [LARGE SCALE GENOMIC DNA]</scope>
    <source>
        <strain evidence="2">DAU221</strain>
    </source>
</reference>
<reference evidence="3" key="3">
    <citation type="submission" date="2022-11" db="EMBL/GenBank/DDBJ databases">
        <title>Chitin-degrading and fungicidal potential of chitinolytic bacterial strains from marine environment of the Pacific Ocean regions.</title>
        <authorList>
            <person name="Pentekhina I."/>
            <person name="Nedashkovskaya O."/>
            <person name="Seitkalieva A."/>
            <person name="Podvolotskaya A."/>
            <person name="Tekutyeva L."/>
            <person name="Balabanova L."/>
        </authorList>
    </citation>
    <scope>NUCLEOTIDE SEQUENCE</scope>
    <source>
        <strain evidence="3">KMM 6838</strain>
    </source>
</reference>
<dbReference type="InterPro" id="IPR031593">
    <property type="entry name" value="Porin_7"/>
</dbReference>
<dbReference type="Proteomes" id="UP001209730">
    <property type="component" value="Unassembled WGS sequence"/>
</dbReference>
<accession>A0A143HQC8</accession>
<protein>
    <submittedName>
        <fullName evidence="3">Porin</fullName>
    </submittedName>
</protein>
<evidence type="ECO:0000313" key="4">
    <source>
        <dbReference type="Proteomes" id="UP000076077"/>
    </source>
</evidence>
<dbReference type="OrthoDB" id="5758646at2"/>
<sequence>MKFKYLALPLMICSATVSAEEYTSISEANYSEAEKSFGDVDQFDIGTTYFFAPKETMGPLKEFEYINKTSNLFAGYSYQDYDGDADILAVGGEYFAANGLVVGGSVADFEGDNRYRASVGYLFSPNFLLSLESEKWEDRDADYFVNASYNHQLSGNDYIGFSFSTDDNFDSRTLSSKFFKELGGETWFTANASYTANDDFEDIWLVGTEYYFSKATSIFANYNKEETLGLGVSHFFNRNIAGNIAYTTNSDTDVDTFLLGVTVQL</sequence>